<feature type="domain" description="MYND-type" evidence="5">
    <location>
        <begin position="1122"/>
        <end position="1161"/>
    </location>
</feature>
<dbReference type="HOGENOM" id="CLU_007974_0_1_1"/>
<dbReference type="PROSITE" id="PS01360">
    <property type="entry name" value="ZF_MYND_1"/>
    <property type="match status" value="1"/>
</dbReference>
<dbReference type="InParanoid" id="A0A067Q3M0"/>
<evidence type="ECO:0000256" key="4">
    <source>
        <dbReference type="PROSITE-ProRule" id="PRU00134"/>
    </source>
</evidence>
<evidence type="ECO:0000256" key="3">
    <source>
        <dbReference type="ARBA" id="ARBA00022833"/>
    </source>
</evidence>
<dbReference type="GO" id="GO:0005634">
    <property type="term" value="C:nucleus"/>
    <property type="evidence" value="ECO:0007669"/>
    <property type="project" value="TreeGrafter"/>
</dbReference>
<dbReference type="EMBL" id="KL197718">
    <property type="protein sequence ID" value="KDQ58082.1"/>
    <property type="molecule type" value="Genomic_DNA"/>
</dbReference>
<dbReference type="STRING" id="933084.A0A067Q3M0"/>
<dbReference type="PANTHER" id="PTHR10237:SF15">
    <property type="entry name" value="LD37257P"/>
    <property type="match status" value="1"/>
</dbReference>
<dbReference type="Pfam" id="PF01753">
    <property type="entry name" value="zf-MYND"/>
    <property type="match status" value="1"/>
</dbReference>
<dbReference type="GO" id="GO:0008270">
    <property type="term" value="F:zinc ion binding"/>
    <property type="evidence" value="ECO:0007669"/>
    <property type="project" value="UniProtKB-KW"/>
</dbReference>
<keyword evidence="7" id="KW-1185">Reference proteome</keyword>
<dbReference type="SUPFAM" id="SSF144232">
    <property type="entry name" value="HIT/MYND zinc finger-like"/>
    <property type="match status" value="1"/>
</dbReference>
<evidence type="ECO:0000313" key="7">
    <source>
        <dbReference type="Proteomes" id="UP000027265"/>
    </source>
</evidence>
<evidence type="ECO:0000256" key="1">
    <source>
        <dbReference type="ARBA" id="ARBA00022723"/>
    </source>
</evidence>
<accession>A0A067Q3M0</accession>
<organism evidence="6 7">
    <name type="scientific">Jaapia argillacea MUCL 33604</name>
    <dbReference type="NCBI Taxonomy" id="933084"/>
    <lineage>
        <taxon>Eukaryota</taxon>
        <taxon>Fungi</taxon>
        <taxon>Dikarya</taxon>
        <taxon>Basidiomycota</taxon>
        <taxon>Agaricomycotina</taxon>
        <taxon>Agaricomycetes</taxon>
        <taxon>Agaricomycetidae</taxon>
        <taxon>Jaapiales</taxon>
        <taxon>Jaapiaceae</taxon>
        <taxon>Jaapia</taxon>
    </lineage>
</organism>
<gene>
    <name evidence="6" type="ORF">JAAARDRAFT_129471</name>
</gene>
<dbReference type="InterPro" id="IPR027974">
    <property type="entry name" value="DUF4470"/>
</dbReference>
<dbReference type="Pfam" id="PF14737">
    <property type="entry name" value="DUF4470"/>
    <property type="match status" value="1"/>
</dbReference>
<protein>
    <recommendedName>
        <fullName evidence="5">MYND-type domain-containing protein</fullName>
    </recommendedName>
</protein>
<keyword evidence="1" id="KW-0479">Metal-binding</keyword>
<dbReference type="InterPro" id="IPR002893">
    <property type="entry name" value="Znf_MYND"/>
</dbReference>
<dbReference type="Proteomes" id="UP000027265">
    <property type="component" value="Unassembled WGS sequence"/>
</dbReference>
<sequence length="1163" mass="129634">MAHTLVWRSKYHFYPIGNTSAVSLTRDLPAQEAANILLLGCGDPRSVLYTIASEGSNSGRALDFTCCDFDPAVLARNVLLLTMAADDQPCATMWNICFHFKLDKESHTALVDQCKKLIGLSESLQEWNTSTYAPFIRMCTEYTLSELRRHWTLYVDMQDLPNSRLGAIRDGFDRQSKQNVKIYANTFTGTRSLGPLGINGIRVLSESFRNYWKTGVTSTDRKSVAAATLINPTFVYSLDGEKFSFHYGSNPFDSFHLAALFGNSKGTVTMTEVARAARGQFTDWCSSYRISSSSNPPPIVRFFVGDATAACRALHAFDATGTLKLGVPVAQWKTQLIQLSGDEYRPGGAPFRFNVVDTSNLEDHIGLLNVLIASVPLLAPTLTSVLYAESLLILGKDATKEFTEHLHADPTVIGILIGLCPVDYLSGFTTRSNTHELIMHHSLKSEVSQFHQVTTWKAPTAGDTIASQGAVLAPTFDGHQLGTLLYDIYQSLFEQETAMKFWKANQGNLAKAIAASNMSHYTRESFVLFLKLVRDNLRLSEEVWSEVMQRFIALELAAWSIQSMDTLHYQDLCGQLNRHGVYRLTFFNDKARRIGRLAAWETIPDLVRIVLVIPRENLAVLEHSKAEEIGTPPLHCDIFGPRSLNVFTAIHVAFGRAISIGTKSHPRVIFEEDRKGWEGDSSLVASFTAPTWILSDLDPPEALNIGFSVRDTPAACAALQKKLGLILRVFSARLMDESLVHILPEPVLSTKIPRPAPSYLHSEAMTTQIGESGAAAVELDEQCELITSLAIRVSITDQQSISLFGSSKIVPQISQLSPCVLRVALGDRTQDIAYPFPVSGSAQRLRLARRSLYIEVIVPASHSLMPDGMKLNPFPVINTRESLNTWSIHRVNLSKLPVLDVNAKKLGEWLNPHVGSMMSVRERSLRKKQRSDALMFIKDTLHSIFVRSSGIQGGSVQRLFALRDEKTNNCDTVFFISDLRFDLSSHTMICDGYVLPLTKKLLLEIEQPFSKLVNQGNMEYIGVFEGEMQSWKQLLPAFVERCRSSWDHGNNCEYKAQGTVPLTEEMETDPLCSCGRGKETEGMQKVGLWKKLAPYVTRVAMSPLFAVSYLETVGRDPDAYKCSVCRGRGKPRLKTCTACKKVRYCSTECQKKDWKTHKPKCKL</sequence>
<dbReference type="AlphaFoldDB" id="A0A067Q3M0"/>
<dbReference type="Gene3D" id="6.10.140.2220">
    <property type="match status" value="1"/>
</dbReference>
<proteinExistence type="predicted"/>
<evidence type="ECO:0000313" key="6">
    <source>
        <dbReference type="EMBL" id="KDQ58082.1"/>
    </source>
</evidence>
<evidence type="ECO:0000256" key="2">
    <source>
        <dbReference type="ARBA" id="ARBA00022771"/>
    </source>
</evidence>
<name>A0A067Q3M0_9AGAM</name>
<dbReference type="OrthoDB" id="432970at2759"/>
<dbReference type="PANTHER" id="PTHR10237">
    <property type="entry name" value="DEFORMED EPIDERMAL AUTOREGULATORY FACTOR 1 HOMOLOG SUPPRESSIN"/>
    <property type="match status" value="1"/>
</dbReference>
<dbReference type="PROSITE" id="PS50865">
    <property type="entry name" value="ZF_MYND_2"/>
    <property type="match status" value="1"/>
</dbReference>
<keyword evidence="2 4" id="KW-0863">Zinc-finger</keyword>
<evidence type="ECO:0000259" key="5">
    <source>
        <dbReference type="PROSITE" id="PS50865"/>
    </source>
</evidence>
<dbReference type="GO" id="GO:0000981">
    <property type="term" value="F:DNA-binding transcription factor activity, RNA polymerase II-specific"/>
    <property type="evidence" value="ECO:0007669"/>
    <property type="project" value="TreeGrafter"/>
</dbReference>
<keyword evidence="3" id="KW-0862">Zinc</keyword>
<reference evidence="7" key="1">
    <citation type="journal article" date="2014" name="Proc. Natl. Acad. Sci. U.S.A.">
        <title>Extensive sampling of basidiomycete genomes demonstrates inadequacy of the white-rot/brown-rot paradigm for wood decay fungi.</title>
        <authorList>
            <person name="Riley R."/>
            <person name="Salamov A.A."/>
            <person name="Brown D.W."/>
            <person name="Nagy L.G."/>
            <person name="Floudas D."/>
            <person name="Held B.W."/>
            <person name="Levasseur A."/>
            <person name="Lombard V."/>
            <person name="Morin E."/>
            <person name="Otillar R."/>
            <person name="Lindquist E.A."/>
            <person name="Sun H."/>
            <person name="LaButti K.M."/>
            <person name="Schmutz J."/>
            <person name="Jabbour D."/>
            <person name="Luo H."/>
            <person name="Baker S.E."/>
            <person name="Pisabarro A.G."/>
            <person name="Walton J.D."/>
            <person name="Blanchette R.A."/>
            <person name="Henrissat B."/>
            <person name="Martin F."/>
            <person name="Cullen D."/>
            <person name="Hibbett D.S."/>
            <person name="Grigoriev I.V."/>
        </authorList>
    </citation>
    <scope>NUCLEOTIDE SEQUENCE [LARGE SCALE GENOMIC DNA]</scope>
    <source>
        <strain evidence="7">MUCL 33604</strain>
    </source>
</reference>
<dbReference type="InterPro" id="IPR024119">
    <property type="entry name" value="TF_DEAF-1"/>
</dbReference>